<name>A0A2W6NE78_9BACL</name>
<protein>
    <recommendedName>
        <fullName evidence="3">DUF2441 domain-containing protein</fullName>
    </recommendedName>
</protein>
<reference evidence="1 2" key="1">
    <citation type="submission" date="2018-06" db="EMBL/GenBank/DDBJ databases">
        <title>Isolation of heavy metals resistant Paenibacillus silvae NC2 from Gold-Copper mine in ZiJin, China.</title>
        <authorList>
            <person name="Xu J."/>
            <person name="Mazhar H.S."/>
            <person name="Rensing C."/>
        </authorList>
    </citation>
    <scope>NUCLEOTIDE SEQUENCE [LARGE SCALE GENOMIC DNA]</scope>
    <source>
        <strain evidence="1 2">NC2</strain>
    </source>
</reference>
<dbReference type="SUPFAM" id="SSF56399">
    <property type="entry name" value="ADP-ribosylation"/>
    <property type="match status" value="1"/>
</dbReference>
<dbReference type="EMBL" id="QKWW01000055">
    <property type="protein sequence ID" value="PZT54121.1"/>
    <property type="molecule type" value="Genomic_DNA"/>
</dbReference>
<evidence type="ECO:0008006" key="3">
    <source>
        <dbReference type="Google" id="ProtNLM"/>
    </source>
</evidence>
<accession>A0A2W6NE78</accession>
<sequence>MLAYHIDRYNRLKENDIINLRNDINIEPRVLKEIMDERYPDGLSFHGDTYYARQPQTREEIQDVFTENIFEYERRLNHAHMPSRFQSFFASETIKELRFWFKKLGNQESFSVWEVEFEHSDFAKLDASWLGTDMDKPSFLTSAYYAENYWSGKSSDHPQYELLIKSPIRVVKRVPYSVLMVGE</sequence>
<dbReference type="Proteomes" id="UP000249204">
    <property type="component" value="Unassembled WGS sequence"/>
</dbReference>
<dbReference type="RefSeq" id="WP_111271765.1">
    <property type="nucleotide sequence ID" value="NZ_QKWW01000055.1"/>
</dbReference>
<dbReference type="AlphaFoldDB" id="A0A2W6NE78"/>
<gene>
    <name evidence="1" type="ORF">DN757_19010</name>
</gene>
<evidence type="ECO:0000313" key="1">
    <source>
        <dbReference type="EMBL" id="PZT54121.1"/>
    </source>
</evidence>
<evidence type="ECO:0000313" key="2">
    <source>
        <dbReference type="Proteomes" id="UP000249204"/>
    </source>
</evidence>
<proteinExistence type="predicted"/>
<comment type="caution">
    <text evidence="1">The sequence shown here is derived from an EMBL/GenBank/DDBJ whole genome shotgun (WGS) entry which is preliminary data.</text>
</comment>
<organism evidence="1 2">
    <name type="scientific">Paenibacillus silvae</name>
    <dbReference type="NCBI Taxonomy" id="1325358"/>
    <lineage>
        <taxon>Bacteria</taxon>
        <taxon>Bacillati</taxon>
        <taxon>Bacillota</taxon>
        <taxon>Bacilli</taxon>
        <taxon>Bacillales</taxon>
        <taxon>Paenibacillaceae</taxon>
        <taxon>Paenibacillus</taxon>
    </lineage>
</organism>